<dbReference type="InterPro" id="IPR043779">
    <property type="entry name" value="DUF5721"/>
</dbReference>
<dbReference type="AlphaFoldDB" id="A0A9D2SBM5"/>
<comment type="caution">
    <text evidence="1">The sequence shown here is derived from an EMBL/GenBank/DDBJ whole genome shotgun (WGS) entry which is preliminary data.</text>
</comment>
<name>A0A9D2SBM5_9FIRM</name>
<protein>
    <submittedName>
        <fullName evidence="1">Uncharacterized protein</fullName>
    </submittedName>
</protein>
<evidence type="ECO:0000313" key="2">
    <source>
        <dbReference type="Proteomes" id="UP000886883"/>
    </source>
</evidence>
<dbReference type="EMBL" id="DWXE01000005">
    <property type="protein sequence ID" value="HJB90065.1"/>
    <property type="molecule type" value="Genomic_DNA"/>
</dbReference>
<dbReference type="Pfam" id="PF18988">
    <property type="entry name" value="DUF5721"/>
    <property type="match status" value="1"/>
</dbReference>
<dbReference type="Proteomes" id="UP000886883">
    <property type="component" value="Unassembled WGS sequence"/>
</dbReference>
<proteinExistence type="predicted"/>
<reference evidence="1" key="1">
    <citation type="journal article" date="2021" name="PeerJ">
        <title>Extensive microbial diversity within the chicken gut microbiome revealed by metagenomics and culture.</title>
        <authorList>
            <person name="Gilroy R."/>
            <person name="Ravi A."/>
            <person name="Getino M."/>
            <person name="Pursley I."/>
            <person name="Horton D.L."/>
            <person name="Alikhan N.F."/>
            <person name="Baker D."/>
            <person name="Gharbi K."/>
            <person name="Hall N."/>
            <person name="Watson M."/>
            <person name="Adriaenssens E.M."/>
            <person name="Foster-Nyarko E."/>
            <person name="Jarju S."/>
            <person name="Secka A."/>
            <person name="Antonio M."/>
            <person name="Oren A."/>
            <person name="Chaudhuri R.R."/>
            <person name="La Ragione R."/>
            <person name="Hildebrand F."/>
            <person name="Pallen M.J."/>
        </authorList>
    </citation>
    <scope>NUCLEOTIDE SEQUENCE</scope>
    <source>
        <strain evidence="1">USAMLcec3-2134</strain>
    </source>
</reference>
<reference evidence="1" key="2">
    <citation type="submission" date="2021-04" db="EMBL/GenBank/DDBJ databases">
        <authorList>
            <person name="Gilroy R."/>
        </authorList>
    </citation>
    <scope>NUCLEOTIDE SEQUENCE</scope>
    <source>
        <strain evidence="1">USAMLcec3-2134</strain>
    </source>
</reference>
<evidence type="ECO:0000313" key="1">
    <source>
        <dbReference type="EMBL" id="HJB90065.1"/>
    </source>
</evidence>
<organism evidence="1 2">
    <name type="scientific">Candidatus Eisenbergiella merdigallinarum</name>
    <dbReference type="NCBI Taxonomy" id="2838552"/>
    <lineage>
        <taxon>Bacteria</taxon>
        <taxon>Bacillati</taxon>
        <taxon>Bacillota</taxon>
        <taxon>Clostridia</taxon>
        <taxon>Lachnospirales</taxon>
        <taxon>Lachnospiraceae</taxon>
        <taxon>Eisenbergiella</taxon>
    </lineage>
</organism>
<gene>
    <name evidence="1" type="ORF">H9763_01180</name>
</gene>
<accession>A0A9D2SBM5</accession>
<sequence length="167" mass="19040">MTSFQITELKNFMGKLLGTDCFDSFLLAGAQVVTAVEYTIDGRIHSEFYSREEREDPSVCPFEFAPWADMRPVLFQMIRGRRSPSRFKLMLHLRPDYVPGVLKGADPSLSPEQVKALVITVRYEEGRASIVTGTAFHSFVLDKTLDACWDKTMRQFLTARQIAYTES</sequence>